<name>A0A7X3G5V6_9BURK</name>
<evidence type="ECO:0000256" key="2">
    <source>
        <dbReference type="ARBA" id="ARBA00023082"/>
    </source>
</evidence>
<dbReference type="InterPro" id="IPR013249">
    <property type="entry name" value="RNA_pol_sigma70_r4_t2"/>
</dbReference>
<dbReference type="NCBIfam" id="TIGR02937">
    <property type="entry name" value="sigma70-ECF"/>
    <property type="match status" value="1"/>
</dbReference>
<evidence type="ECO:0000256" key="4">
    <source>
        <dbReference type="ARBA" id="ARBA00023163"/>
    </source>
</evidence>
<evidence type="ECO:0000256" key="5">
    <source>
        <dbReference type="SAM" id="MobiDB-lite"/>
    </source>
</evidence>
<evidence type="ECO:0000259" key="6">
    <source>
        <dbReference type="Pfam" id="PF08281"/>
    </source>
</evidence>
<evidence type="ECO:0000256" key="3">
    <source>
        <dbReference type="ARBA" id="ARBA00023125"/>
    </source>
</evidence>
<dbReference type="GO" id="GO:0006352">
    <property type="term" value="P:DNA-templated transcription initiation"/>
    <property type="evidence" value="ECO:0007669"/>
    <property type="project" value="InterPro"/>
</dbReference>
<keyword evidence="3" id="KW-0238">DNA-binding</keyword>
<evidence type="ECO:0000256" key="1">
    <source>
        <dbReference type="ARBA" id="ARBA00023015"/>
    </source>
</evidence>
<keyword evidence="4" id="KW-0804">Transcription</keyword>
<feature type="region of interest" description="Disordered" evidence="5">
    <location>
        <begin position="1"/>
        <end position="35"/>
    </location>
</feature>
<dbReference type="InterPro" id="IPR014284">
    <property type="entry name" value="RNA_pol_sigma-70_dom"/>
</dbReference>
<comment type="caution">
    <text evidence="7">The sequence shown here is derived from an EMBL/GenBank/DDBJ whole genome shotgun (WGS) entry which is preliminary data.</text>
</comment>
<evidence type="ECO:0000313" key="7">
    <source>
        <dbReference type="EMBL" id="MVW64251.1"/>
    </source>
</evidence>
<dbReference type="PANTHER" id="PTHR43133">
    <property type="entry name" value="RNA POLYMERASE ECF-TYPE SIGMA FACTO"/>
    <property type="match status" value="1"/>
</dbReference>
<dbReference type="InterPro" id="IPR039425">
    <property type="entry name" value="RNA_pol_sigma-70-like"/>
</dbReference>
<dbReference type="Pfam" id="PF08281">
    <property type="entry name" value="Sigma70_r4_2"/>
    <property type="match status" value="1"/>
</dbReference>
<dbReference type="CDD" id="cd06171">
    <property type="entry name" value="Sigma70_r4"/>
    <property type="match status" value="1"/>
</dbReference>
<dbReference type="AlphaFoldDB" id="A0A7X3G5V6"/>
<protein>
    <submittedName>
        <fullName evidence="7">Sigma-70 family RNA polymerase sigma factor</fullName>
    </submittedName>
</protein>
<dbReference type="GO" id="GO:0003677">
    <property type="term" value="F:DNA binding"/>
    <property type="evidence" value="ECO:0007669"/>
    <property type="project" value="UniProtKB-KW"/>
</dbReference>
<dbReference type="InterPro" id="IPR013324">
    <property type="entry name" value="RNA_pol_sigma_r3/r4-like"/>
</dbReference>
<dbReference type="Proteomes" id="UP000443353">
    <property type="component" value="Unassembled WGS sequence"/>
</dbReference>
<keyword evidence="2" id="KW-0731">Sigma factor</keyword>
<keyword evidence="1" id="KW-0805">Transcription regulation</keyword>
<feature type="domain" description="RNA polymerase sigma factor 70 region 4 type 2" evidence="6">
    <location>
        <begin position="221"/>
        <end position="270"/>
    </location>
</feature>
<dbReference type="Gene3D" id="1.20.140.160">
    <property type="match status" value="1"/>
</dbReference>
<reference evidence="7 8" key="1">
    <citation type="submission" date="2019-12" db="EMBL/GenBank/DDBJ databases">
        <authorList>
            <person name="Li C."/>
            <person name="Zhao J."/>
        </authorList>
    </citation>
    <scope>NUCLEOTIDE SEQUENCE [LARGE SCALE GENOMIC DNA]</scope>
    <source>
        <strain evidence="7 8">NEAU-DD11</strain>
    </source>
</reference>
<dbReference type="RefSeq" id="WP_160410765.1">
    <property type="nucleotide sequence ID" value="NZ_WSES01000012.1"/>
</dbReference>
<organism evidence="7 8">
    <name type="scientific">Massilia cellulosiltytica</name>
    <dbReference type="NCBI Taxonomy" id="2683234"/>
    <lineage>
        <taxon>Bacteria</taxon>
        <taxon>Pseudomonadati</taxon>
        <taxon>Pseudomonadota</taxon>
        <taxon>Betaproteobacteria</taxon>
        <taxon>Burkholderiales</taxon>
        <taxon>Oxalobacteraceae</taxon>
        <taxon>Telluria group</taxon>
        <taxon>Massilia</taxon>
    </lineage>
</organism>
<feature type="compositionally biased region" description="Acidic residues" evidence="5">
    <location>
        <begin position="17"/>
        <end position="30"/>
    </location>
</feature>
<gene>
    <name evidence="7" type="ORF">GPY61_30430</name>
</gene>
<accession>A0A7X3G5V6</accession>
<evidence type="ECO:0000313" key="8">
    <source>
        <dbReference type="Proteomes" id="UP000443353"/>
    </source>
</evidence>
<dbReference type="SUPFAM" id="SSF88659">
    <property type="entry name" value="Sigma3 and sigma4 domains of RNA polymerase sigma factors"/>
    <property type="match status" value="1"/>
</dbReference>
<keyword evidence="8" id="KW-1185">Reference proteome</keyword>
<dbReference type="GO" id="GO:0016987">
    <property type="term" value="F:sigma factor activity"/>
    <property type="evidence" value="ECO:0007669"/>
    <property type="project" value="UniProtKB-KW"/>
</dbReference>
<dbReference type="PANTHER" id="PTHR43133:SF8">
    <property type="entry name" value="RNA POLYMERASE SIGMA FACTOR HI_1459-RELATED"/>
    <property type="match status" value="1"/>
</dbReference>
<proteinExistence type="predicted"/>
<dbReference type="EMBL" id="WSES01000012">
    <property type="protein sequence ID" value="MVW64251.1"/>
    <property type="molecule type" value="Genomic_DNA"/>
</dbReference>
<sequence>MGMITGRGKMGPREKYEEGEDVDADSEGSDVESLTSYVRRPEHEQWLARVFKMTEEQLLAALAIEKYSQPGYVPSEVLVTLARNNYGGRARVRNEIALTLNKRLVSELGLFFHREINWLGVLNSSNVSREEAVAYVRLKIFGSSVHVSFAEVSFGPFVKMRLLDWFKSQIALKNSAPSVDAMAAKSDEDGSTLDLTDQVEDEFALTPEQALERKQLMSKCRTAILALPERQKTAMTLVYLQNMTHKEAGSVMGLTESSVQKHVQKALLTLQKGDWHVQ</sequence>